<feature type="transmembrane region" description="Helical" evidence="7">
    <location>
        <begin position="259"/>
        <end position="283"/>
    </location>
</feature>
<feature type="domain" description="ABC transmembrane type-1" evidence="9">
    <location>
        <begin position="66"/>
        <end position="280"/>
    </location>
</feature>
<evidence type="ECO:0000256" key="5">
    <source>
        <dbReference type="ARBA" id="ARBA00022989"/>
    </source>
</evidence>
<dbReference type="SUPFAM" id="SSF160964">
    <property type="entry name" value="MalF N-terminal region-like"/>
    <property type="match status" value="1"/>
</dbReference>
<dbReference type="PANTHER" id="PTHR30193">
    <property type="entry name" value="ABC TRANSPORTER PERMEASE PROTEIN"/>
    <property type="match status" value="1"/>
</dbReference>
<evidence type="ECO:0000256" key="1">
    <source>
        <dbReference type="ARBA" id="ARBA00004651"/>
    </source>
</evidence>
<dbReference type="Pfam" id="PF00528">
    <property type="entry name" value="BPD_transp_1"/>
    <property type="match status" value="1"/>
</dbReference>
<dbReference type="RefSeq" id="WP_166857605.1">
    <property type="nucleotide sequence ID" value="NZ_CP063989.1"/>
</dbReference>
<reference evidence="10 11" key="1">
    <citation type="submission" date="2020-11" db="EMBL/GenBank/DDBJ databases">
        <title>Actinomyces sp. ZJ750.</title>
        <authorList>
            <person name="Zhou J."/>
        </authorList>
    </citation>
    <scope>NUCLEOTIDE SEQUENCE [LARGE SCALE GENOMIC DNA]</scope>
    <source>
        <strain evidence="10 11">ZJ750</strain>
    </source>
</reference>
<evidence type="ECO:0000256" key="7">
    <source>
        <dbReference type="RuleBase" id="RU363032"/>
    </source>
</evidence>
<keyword evidence="2 7" id="KW-0813">Transport</keyword>
<evidence type="ECO:0000256" key="4">
    <source>
        <dbReference type="ARBA" id="ARBA00022692"/>
    </source>
</evidence>
<dbReference type="Proteomes" id="UP000594637">
    <property type="component" value="Chromosome"/>
</dbReference>
<dbReference type="AlphaFoldDB" id="A0A7T0LKK7"/>
<dbReference type="Gene3D" id="1.10.3720.10">
    <property type="entry name" value="MetI-like"/>
    <property type="match status" value="1"/>
</dbReference>
<feature type="transmembrane region" description="Helical" evidence="7">
    <location>
        <begin position="103"/>
        <end position="123"/>
    </location>
</feature>
<evidence type="ECO:0000313" key="11">
    <source>
        <dbReference type="Proteomes" id="UP000594637"/>
    </source>
</evidence>
<name>A0A7T0LKK7_9ACTO</name>
<comment type="subcellular location">
    <subcellularLocation>
        <location evidence="1 7">Cell membrane</location>
        <topology evidence="1 7">Multi-pass membrane protein</topology>
    </subcellularLocation>
</comment>
<feature type="transmembrane region" description="Helical" evidence="7">
    <location>
        <begin position="197"/>
        <end position="221"/>
    </location>
</feature>
<dbReference type="InterPro" id="IPR051393">
    <property type="entry name" value="ABC_transporter_permease"/>
</dbReference>
<evidence type="ECO:0000256" key="3">
    <source>
        <dbReference type="ARBA" id="ARBA00022475"/>
    </source>
</evidence>
<evidence type="ECO:0000259" key="9">
    <source>
        <dbReference type="PROSITE" id="PS50928"/>
    </source>
</evidence>
<keyword evidence="4 7" id="KW-0812">Transmembrane</keyword>
<dbReference type="PANTHER" id="PTHR30193:SF44">
    <property type="entry name" value="LACTOSE TRANSPORT SYSTEM PERMEASE PROTEIN LACF"/>
    <property type="match status" value="1"/>
</dbReference>
<evidence type="ECO:0000256" key="2">
    <source>
        <dbReference type="ARBA" id="ARBA00022448"/>
    </source>
</evidence>
<proteinExistence type="inferred from homology"/>
<feature type="transmembrane region" description="Helical" evidence="7">
    <location>
        <begin position="7"/>
        <end position="29"/>
    </location>
</feature>
<sequence length="353" mass="38152">MKLHRHLTPYLLLLPAALWVLVFSLWPFLNTVVLSFTNARPLRPATFVALDNYAKVLHDPQVGYALVTCLVYVVACVPLLTLLPLLLSLLISAWMPGMSFFRTVYYFPVIASVVVVGIIWSWMFDSRGVINQSIEFLGGTGIDFLTSRWWILVCSILLTTWKGLGYYMVVYLAALGNISRDLHEAAALDGAGAWRRFWSITVPGVRGAMLLISALITTSAMRIFSEIYILTNGSGGPGGQAMSLVMLIQRKGSGLDGQLGYASALSVILFFLTIGPLLLTAFLNNGTDIAAIRSSAHQRRAYKKALQAVKAKARAGVAVGSAGSGHLTATDGPPGTRCAPPPTHLAQDTEARA</sequence>
<evidence type="ECO:0000256" key="6">
    <source>
        <dbReference type="ARBA" id="ARBA00023136"/>
    </source>
</evidence>
<comment type="similarity">
    <text evidence="7">Belongs to the binding-protein-dependent transport system permease family.</text>
</comment>
<dbReference type="GO" id="GO:0005886">
    <property type="term" value="C:plasma membrane"/>
    <property type="evidence" value="ECO:0007669"/>
    <property type="project" value="UniProtKB-SubCell"/>
</dbReference>
<gene>
    <name evidence="10" type="ORF">ID810_00495</name>
</gene>
<keyword evidence="11" id="KW-1185">Reference proteome</keyword>
<protein>
    <submittedName>
        <fullName evidence="10">Sugar ABC transporter permease</fullName>
    </submittedName>
</protein>
<dbReference type="PROSITE" id="PS50928">
    <property type="entry name" value="ABC_TM1"/>
    <property type="match status" value="1"/>
</dbReference>
<evidence type="ECO:0000313" key="10">
    <source>
        <dbReference type="EMBL" id="QPL05519.1"/>
    </source>
</evidence>
<keyword evidence="6 7" id="KW-0472">Membrane</keyword>
<feature type="transmembrane region" description="Helical" evidence="7">
    <location>
        <begin position="62"/>
        <end position="91"/>
    </location>
</feature>
<dbReference type="CDD" id="cd06261">
    <property type="entry name" value="TM_PBP2"/>
    <property type="match status" value="1"/>
</dbReference>
<dbReference type="InterPro" id="IPR035906">
    <property type="entry name" value="MetI-like_sf"/>
</dbReference>
<keyword evidence="3" id="KW-1003">Cell membrane</keyword>
<dbReference type="EMBL" id="CP063989">
    <property type="protein sequence ID" value="QPL05519.1"/>
    <property type="molecule type" value="Genomic_DNA"/>
</dbReference>
<feature type="region of interest" description="Disordered" evidence="8">
    <location>
        <begin position="323"/>
        <end position="353"/>
    </location>
</feature>
<dbReference type="InterPro" id="IPR000515">
    <property type="entry name" value="MetI-like"/>
</dbReference>
<dbReference type="GO" id="GO:0055085">
    <property type="term" value="P:transmembrane transport"/>
    <property type="evidence" value="ECO:0007669"/>
    <property type="project" value="InterPro"/>
</dbReference>
<dbReference type="SUPFAM" id="SSF161098">
    <property type="entry name" value="MetI-like"/>
    <property type="match status" value="1"/>
</dbReference>
<evidence type="ECO:0000256" key="8">
    <source>
        <dbReference type="SAM" id="MobiDB-lite"/>
    </source>
</evidence>
<dbReference type="KEGG" id="arep:ID810_00495"/>
<feature type="transmembrane region" description="Helical" evidence="7">
    <location>
        <begin position="149"/>
        <end position="176"/>
    </location>
</feature>
<accession>A0A7T0LKK7</accession>
<keyword evidence="5 7" id="KW-1133">Transmembrane helix</keyword>
<organism evidence="10 11">
    <name type="scientific">Actinomyces respiraculi</name>
    <dbReference type="NCBI Taxonomy" id="2744574"/>
    <lineage>
        <taxon>Bacteria</taxon>
        <taxon>Bacillati</taxon>
        <taxon>Actinomycetota</taxon>
        <taxon>Actinomycetes</taxon>
        <taxon>Actinomycetales</taxon>
        <taxon>Actinomycetaceae</taxon>
        <taxon>Actinomyces</taxon>
    </lineage>
</organism>